<evidence type="ECO:0000313" key="4">
    <source>
        <dbReference type="EMBL" id="MFC4469810.1"/>
    </source>
</evidence>
<evidence type="ECO:0000256" key="1">
    <source>
        <dbReference type="ARBA" id="ARBA00023002"/>
    </source>
</evidence>
<dbReference type="RefSeq" id="WP_386349495.1">
    <property type="nucleotide sequence ID" value="NZ_JBHSFG010000064.1"/>
</dbReference>
<dbReference type="InterPro" id="IPR016161">
    <property type="entry name" value="Ald_DH/histidinol_DH"/>
</dbReference>
<dbReference type="InterPro" id="IPR016162">
    <property type="entry name" value="Ald_DH_N"/>
</dbReference>
<feature type="domain" description="Aldehyde dehydrogenase" evidence="3">
    <location>
        <begin position="2"/>
        <end position="55"/>
    </location>
</feature>
<evidence type="ECO:0000313" key="5">
    <source>
        <dbReference type="Proteomes" id="UP001596012"/>
    </source>
</evidence>
<reference evidence="5" key="1">
    <citation type="journal article" date="2019" name="Int. J. Syst. Evol. Microbiol.">
        <title>The Global Catalogue of Microorganisms (GCM) 10K type strain sequencing project: providing services to taxonomists for standard genome sequencing and annotation.</title>
        <authorList>
            <consortium name="The Broad Institute Genomics Platform"/>
            <consortium name="The Broad Institute Genome Sequencing Center for Infectious Disease"/>
            <person name="Wu L."/>
            <person name="Ma J."/>
        </authorList>
    </citation>
    <scope>NUCLEOTIDE SEQUENCE [LARGE SCALE GENOMIC DNA]</scope>
    <source>
        <strain evidence="5">DT43</strain>
    </source>
</reference>
<organism evidence="4 5">
    <name type="scientific">Streptomyces xiangluensis</name>
    <dbReference type="NCBI Taxonomy" id="2665720"/>
    <lineage>
        <taxon>Bacteria</taxon>
        <taxon>Bacillati</taxon>
        <taxon>Actinomycetota</taxon>
        <taxon>Actinomycetes</taxon>
        <taxon>Kitasatosporales</taxon>
        <taxon>Streptomycetaceae</taxon>
        <taxon>Streptomyces</taxon>
    </lineage>
</organism>
<comment type="caution">
    <text evidence="4">The sequence shown here is derived from an EMBL/GenBank/DDBJ whole genome shotgun (WGS) entry which is preliminary data.</text>
</comment>
<dbReference type="Gene3D" id="3.40.605.10">
    <property type="entry name" value="Aldehyde Dehydrogenase, Chain A, domain 1"/>
    <property type="match status" value="1"/>
</dbReference>
<name>A0ABV8Z0Z0_9ACTN</name>
<keyword evidence="1" id="KW-0560">Oxidoreductase</keyword>
<dbReference type="Pfam" id="PF00171">
    <property type="entry name" value="Aldedh"/>
    <property type="match status" value="1"/>
</dbReference>
<accession>A0ABV8Z0Z0</accession>
<keyword evidence="5" id="KW-1185">Reference proteome</keyword>
<gene>
    <name evidence="4" type="ORF">ACFPH6_35810</name>
</gene>
<dbReference type="SUPFAM" id="SSF53720">
    <property type="entry name" value="ALDH-like"/>
    <property type="match status" value="1"/>
</dbReference>
<feature type="region of interest" description="Disordered" evidence="2">
    <location>
        <begin position="1"/>
        <end position="21"/>
    </location>
</feature>
<dbReference type="EMBL" id="JBHSFG010000064">
    <property type="protein sequence ID" value="MFC4469810.1"/>
    <property type="molecule type" value="Genomic_DNA"/>
</dbReference>
<sequence length="62" mass="6580">MAAARRALDAPGAPWATASPAERADAMERFAAAIEARADELGRLVTRQNGMPIAMSPLARCR</sequence>
<proteinExistence type="predicted"/>
<dbReference type="Proteomes" id="UP001596012">
    <property type="component" value="Unassembled WGS sequence"/>
</dbReference>
<dbReference type="InterPro" id="IPR015590">
    <property type="entry name" value="Aldehyde_DH_dom"/>
</dbReference>
<protein>
    <submittedName>
        <fullName evidence="4">Aldehyde dehydrogenase family protein</fullName>
    </submittedName>
</protein>
<evidence type="ECO:0000256" key="2">
    <source>
        <dbReference type="SAM" id="MobiDB-lite"/>
    </source>
</evidence>
<feature type="compositionally biased region" description="Low complexity" evidence="2">
    <location>
        <begin position="1"/>
        <end position="14"/>
    </location>
</feature>
<evidence type="ECO:0000259" key="3">
    <source>
        <dbReference type="Pfam" id="PF00171"/>
    </source>
</evidence>